<sequence>MPAILVLRPRPAVRAVGKGSARADDQVWAKAQPHRPLTTPLKAQKGLWISSFPTSFSATPAVVSVDRDFRSDDGGDVNDGGDSGLWILVGEVVMEKVGVIVVAAVGMRWWGWKWEWQRQQLW</sequence>
<dbReference type="AlphaFoldDB" id="A0AAD4WYA5"/>
<dbReference type="EMBL" id="JAJFAZ020000001">
    <property type="protein sequence ID" value="KAI5349887.1"/>
    <property type="molecule type" value="Genomic_DNA"/>
</dbReference>
<dbReference type="Proteomes" id="UP001054821">
    <property type="component" value="Chromosome 1"/>
</dbReference>
<keyword evidence="2" id="KW-1185">Reference proteome</keyword>
<organism evidence="1 2">
    <name type="scientific">Prunus dulcis</name>
    <name type="common">Almond</name>
    <name type="synonym">Amygdalus dulcis</name>
    <dbReference type="NCBI Taxonomy" id="3755"/>
    <lineage>
        <taxon>Eukaryota</taxon>
        <taxon>Viridiplantae</taxon>
        <taxon>Streptophyta</taxon>
        <taxon>Embryophyta</taxon>
        <taxon>Tracheophyta</taxon>
        <taxon>Spermatophyta</taxon>
        <taxon>Magnoliopsida</taxon>
        <taxon>eudicotyledons</taxon>
        <taxon>Gunneridae</taxon>
        <taxon>Pentapetalae</taxon>
        <taxon>rosids</taxon>
        <taxon>fabids</taxon>
        <taxon>Rosales</taxon>
        <taxon>Rosaceae</taxon>
        <taxon>Amygdaloideae</taxon>
        <taxon>Amygdaleae</taxon>
        <taxon>Prunus</taxon>
    </lineage>
</organism>
<proteinExistence type="predicted"/>
<evidence type="ECO:0000313" key="1">
    <source>
        <dbReference type="EMBL" id="KAI5349887.1"/>
    </source>
</evidence>
<name>A0AAD4WYA5_PRUDU</name>
<gene>
    <name evidence="1" type="ORF">L3X38_002778</name>
</gene>
<evidence type="ECO:0000313" key="2">
    <source>
        <dbReference type="Proteomes" id="UP001054821"/>
    </source>
</evidence>
<reference evidence="1 2" key="1">
    <citation type="journal article" date="2022" name="G3 (Bethesda)">
        <title>Whole-genome sequence and methylome profiling of the almond [Prunus dulcis (Mill.) D.A. Webb] cultivar 'Nonpareil'.</title>
        <authorList>
            <person name="D'Amico-Willman K.M."/>
            <person name="Ouma W.Z."/>
            <person name="Meulia T."/>
            <person name="Sideli G.M."/>
            <person name="Gradziel T.M."/>
            <person name="Fresnedo-Ramirez J."/>
        </authorList>
    </citation>
    <scope>NUCLEOTIDE SEQUENCE [LARGE SCALE GENOMIC DNA]</scope>
    <source>
        <strain evidence="1">Clone GOH B32 T37-40</strain>
    </source>
</reference>
<comment type="caution">
    <text evidence="1">The sequence shown here is derived from an EMBL/GenBank/DDBJ whole genome shotgun (WGS) entry which is preliminary data.</text>
</comment>
<accession>A0AAD4WYA5</accession>
<protein>
    <submittedName>
        <fullName evidence="1">Uncharacterized protein</fullName>
    </submittedName>
</protein>